<evidence type="ECO:0000256" key="2">
    <source>
        <dbReference type="ARBA" id="ARBA00022729"/>
    </source>
</evidence>
<comment type="similarity">
    <text evidence="1">Belongs to the leucine-binding protein family.</text>
</comment>
<comment type="caution">
    <text evidence="5">The sequence shown here is derived from an EMBL/GenBank/DDBJ whole genome shotgun (WGS) entry which is preliminary data.</text>
</comment>
<dbReference type="InterPro" id="IPR028081">
    <property type="entry name" value="Leu-bd"/>
</dbReference>
<feature type="chain" id="PRO_5016270285" evidence="3">
    <location>
        <begin position="27"/>
        <end position="391"/>
    </location>
</feature>
<evidence type="ECO:0000313" key="6">
    <source>
        <dbReference type="Proteomes" id="UP000247892"/>
    </source>
</evidence>
<reference evidence="5 6" key="1">
    <citation type="submission" date="2016-07" db="EMBL/GenBank/DDBJ databases">
        <title>Draft genome sequence of Prauserella sp. YIM 121212, isolated from alkaline soil.</title>
        <authorList>
            <person name="Ruckert C."/>
            <person name="Albersmeier A."/>
            <person name="Jiang C.-L."/>
            <person name="Jiang Y."/>
            <person name="Kalinowski J."/>
            <person name="Schneider O."/>
            <person name="Winkler A."/>
            <person name="Zotchev S.B."/>
        </authorList>
    </citation>
    <scope>NUCLEOTIDE SEQUENCE [LARGE SCALE GENOMIC DNA]</scope>
    <source>
        <strain evidence="5 6">YIM 121212</strain>
    </source>
</reference>
<evidence type="ECO:0000259" key="4">
    <source>
        <dbReference type="Pfam" id="PF13458"/>
    </source>
</evidence>
<protein>
    <submittedName>
        <fullName evidence="5">Branched-chain amino acid ABC transporter permease</fullName>
    </submittedName>
</protein>
<dbReference type="InterPro" id="IPR028082">
    <property type="entry name" value="Peripla_BP_I"/>
</dbReference>
<dbReference type="Pfam" id="PF13458">
    <property type="entry name" value="Peripla_BP_6"/>
    <property type="match status" value="1"/>
</dbReference>
<dbReference type="Gene3D" id="3.40.50.2300">
    <property type="match status" value="2"/>
</dbReference>
<feature type="signal peptide" evidence="3">
    <location>
        <begin position="1"/>
        <end position="26"/>
    </location>
</feature>
<dbReference type="Proteomes" id="UP000247892">
    <property type="component" value="Unassembled WGS sequence"/>
</dbReference>
<accession>A0A318LQY3</accession>
<dbReference type="PROSITE" id="PS51257">
    <property type="entry name" value="PROKAR_LIPOPROTEIN"/>
    <property type="match status" value="1"/>
</dbReference>
<keyword evidence="6" id="KW-1185">Reference proteome</keyword>
<evidence type="ECO:0000256" key="3">
    <source>
        <dbReference type="SAM" id="SignalP"/>
    </source>
</evidence>
<dbReference type="InterPro" id="IPR051010">
    <property type="entry name" value="BCAA_transport"/>
</dbReference>
<dbReference type="SUPFAM" id="SSF53822">
    <property type="entry name" value="Periplasmic binding protein-like I"/>
    <property type="match status" value="1"/>
</dbReference>
<dbReference type="EMBL" id="MASU01000005">
    <property type="protein sequence ID" value="PXY35980.1"/>
    <property type="molecule type" value="Genomic_DNA"/>
</dbReference>
<evidence type="ECO:0000313" key="5">
    <source>
        <dbReference type="EMBL" id="PXY35980.1"/>
    </source>
</evidence>
<proteinExistence type="inferred from homology"/>
<feature type="domain" description="Leucine-binding protein" evidence="4">
    <location>
        <begin position="42"/>
        <end position="371"/>
    </location>
</feature>
<dbReference type="AlphaFoldDB" id="A0A318LQY3"/>
<sequence length="391" mass="40519">MKMRTGNRVRCALVVGTAAVLATACATSSGTGGSGGEGLPGTVKIMSIKEMTGPVAFAGTHSTRGIDLAVEQINQRKFLGDTKLEIDLHDSAASVQEAASFATQAVSDQSYSAILGPAASSQAAAVSPIADKAKIPVIYTQAGSDGVLVGDYTYRVTAPASSYFHHAGEYLKSKGAKTAAVLYNSGNPTLAELGQETVPQLAKKYGFTVSSSDGVQLTAQDFTNAGAKIARAKPDAVFVLLQGPQNPAAITQLKQNGYSGEIVGMTSMGAGNLKPAGQQAKGTVWPSDFSPHAEVPSVQEFVKAYQAKYNGELPNNYAAEAYDAAWFLARGIKEAGSADRTAIQQGLATVAKQGFEGAEGKLRFEGNDLRVEGVLAGWDGSGEILVSREAS</sequence>
<gene>
    <name evidence="5" type="ORF">BA062_11005</name>
</gene>
<evidence type="ECO:0000256" key="1">
    <source>
        <dbReference type="ARBA" id="ARBA00010062"/>
    </source>
</evidence>
<dbReference type="PANTHER" id="PTHR30483">
    <property type="entry name" value="LEUCINE-SPECIFIC-BINDING PROTEIN"/>
    <property type="match status" value="1"/>
</dbReference>
<keyword evidence="2 3" id="KW-0732">Signal</keyword>
<name>A0A318LQY3_9PSEU</name>
<dbReference type="PANTHER" id="PTHR30483:SF6">
    <property type="entry name" value="PERIPLASMIC BINDING PROTEIN OF ABC TRANSPORTER FOR NATURAL AMINO ACIDS"/>
    <property type="match status" value="1"/>
</dbReference>
<organism evidence="5 6">
    <name type="scientific">Prauserella flavalba</name>
    <dbReference type="NCBI Taxonomy" id="1477506"/>
    <lineage>
        <taxon>Bacteria</taxon>
        <taxon>Bacillati</taxon>
        <taxon>Actinomycetota</taxon>
        <taxon>Actinomycetes</taxon>
        <taxon>Pseudonocardiales</taxon>
        <taxon>Pseudonocardiaceae</taxon>
        <taxon>Prauserella</taxon>
    </lineage>
</organism>